<dbReference type="EMBL" id="JACYTP010000021">
    <property type="protein sequence ID" value="MBD8515203.1"/>
    <property type="molecule type" value="Genomic_DNA"/>
</dbReference>
<accession>A0ABR9BRJ8</accession>
<dbReference type="RefSeq" id="WP_192017772.1">
    <property type="nucleotide sequence ID" value="NZ_JACYTP010000021.1"/>
</dbReference>
<reference evidence="2 3" key="1">
    <citation type="submission" date="2020-09" db="EMBL/GenBank/DDBJ databases">
        <title>Photobacterium sp. CAU 1568 isolated from sand of Sido Beach.</title>
        <authorList>
            <person name="Kim W."/>
        </authorList>
    </citation>
    <scope>NUCLEOTIDE SEQUENCE [LARGE SCALE GENOMIC DNA]</scope>
    <source>
        <strain evidence="2 3">CAU 1568</strain>
    </source>
</reference>
<feature type="region of interest" description="Disordered" evidence="1">
    <location>
        <begin position="104"/>
        <end position="123"/>
    </location>
</feature>
<name>A0ABR9BRJ8_9GAMM</name>
<comment type="caution">
    <text evidence="2">The sequence shown here is derived from an EMBL/GenBank/DDBJ whole genome shotgun (WGS) entry which is preliminary data.</text>
</comment>
<sequence length="123" mass="13688">MLEVEFTHDGSRCTPELFIAAPEKYEGLIVCIECRKRAWFTKGFTTVKGVERTACFGSHHEDGCNRASSILEAEDMEGIETDENGDNKSADIFINLDKTKHGQIEKSVDNDKTDAPCTNSDLI</sequence>
<feature type="compositionally biased region" description="Basic and acidic residues" evidence="1">
    <location>
        <begin position="104"/>
        <end position="114"/>
    </location>
</feature>
<protein>
    <submittedName>
        <fullName evidence="2">Uncharacterized protein</fullName>
    </submittedName>
</protein>
<keyword evidence="3" id="KW-1185">Reference proteome</keyword>
<organism evidence="2 3">
    <name type="scientific">Photobacterium arenosum</name>
    <dbReference type="NCBI Taxonomy" id="2774143"/>
    <lineage>
        <taxon>Bacteria</taxon>
        <taxon>Pseudomonadati</taxon>
        <taxon>Pseudomonadota</taxon>
        <taxon>Gammaproteobacteria</taxon>
        <taxon>Vibrionales</taxon>
        <taxon>Vibrionaceae</taxon>
        <taxon>Photobacterium</taxon>
    </lineage>
</organism>
<evidence type="ECO:0000256" key="1">
    <source>
        <dbReference type="SAM" id="MobiDB-lite"/>
    </source>
</evidence>
<proteinExistence type="predicted"/>
<gene>
    <name evidence="2" type="ORF">IFO68_21220</name>
</gene>
<dbReference type="Proteomes" id="UP000649768">
    <property type="component" value="Unassembled WGS sequence"/>
</dbReference>
<evidence type="ECO:0000313" key="2">
    <source>
        <dbReference type="EMBL" id="MBD8515203.1"/>
    </source>
</evidence>
<evidence type="ECO:0000313" key="3">
    <source>
        <dbReference type="Proteomes" id="UP000649768"/>
    </source>
</evidence>